<name>A0A1S8LA26_9CLOT</name>
<protein>
    <submittedName>
        <fullName evidence="1">Uncharacterized protein</fullName>
    </submittedName>
</protein>
<evidence type="ECO:0000313" key="2">
    <source>
        <dbReference type="Proteomes" id="UP000190951"/>
    </source>
</evidence>
<dbReference type="KEGG" id="crw:CROST_018680"/>
<keyword evidence="2" id="KW-1185">Reference proteome</keyword>
<accession>A0A1S8LA26</accession>
<dbReference type="EMBL" id="CP096983">
    <property type="protein sequence ID" value="URZ11151.1"/>
    <property type="molecule type" value="Genomic_DNA"/>
</dbReference>
<dbReference type="STRING" id="84029.CROST_14380"/>
<dbReference type="Pfam" id="PF10903">
    <property type="entry name" value="DUF2691"/>
    <property type="match status" value="1"/>
</dbReference>
<sequence>MKNMGISFEIPNNYGSYLSDILEPLGYSDYKWLIDDDEIHLMYNNEFTDEFLFNDSILSGEELYSISKNNTYYMVFATLRAFYKESTVKKVLSYNEFLKSDCKIIIGIYDCSEVILLSKDTELIARMYDYTLYKGFKKVEYISEEELIAGKYHID</sequence>
<evidence type="ECO:0000313" key="1">
    <source>
        <dbReference type="EMBL" id="URZ11151.1"/>
    </source>
</evidence>
<dbReference type="InterPro" id="IPR020216">
    <property type="entry name" value="Uncharacterised_YncE"/>
</dbReference>
<dbReference type="RefSeq" id="WP_077836234.1">
    <property type="nucleotide sequence ID" value="NZ_CP096983.1"/>
</dbReference>
<organism evidence="1 2">
    <name type="scientific">Clostridium felsineum</name>
    <dbReference type="NCBI Taxonomy" id="36839"/>
    <lineage>
        <taxon>Bacteria</taxon>
        <taxon>Bacillati</taxon>
        <taxon>Bacillota</taxon>
        <taxon>Clostridia</taxon>
        <taxon>Eubacteriales</taxon>
        <taxon>Clostridiaceae</taxon>
        <taxon>Clostridium</taxon>
    </lineage>
</organism>
<proteinExistence type="predicted"/>
<dbReference type="Proteomes" id="UP000190951">
    <property type="component" value="Chromosome"/>
</dbReference>
<reference evidence="1 2" key="1">
    <citation type="submission" date="2022-04" db="EMBL/GenBank/DDBJ databases">
        <title>Genome sequence of C. roseum typestrain.</title>
        <authorList>
            <person name="Poehlein A."/>
            <person name="Schoch T."/>
            <person name="Duerre P."/>
            <person name="Daniel R."/>
        </authorList>
    </citation>
    <scope>NUCLEOTIDE SEQUENCE [LARGE SCALE GENOMIC DNA]</scope>
    <source>
        <strain evidence="1 2">DSM 7320</strain>
    </source>
</reference>
<dbReference type="AlphaFoldDB" id="A0A1S8LA26"/>
<gene>
    <name evidence="1" type="ORF">CROST_018680</name>
</gene>